<evidence type="ECO:0000313" key="3">
    <source>
        <dbReference type="Proteomes" id="UP001273505"/>
    </source>
</evidence>
<dbReference type="RefSeq" id="WP_302723212.1">
    <property type="nucleotide sequence ID" value="NZ_JAULRU010000583.1"/>
</dbReference>
<keyword evidence="1" id="KW-0812">Transmembrane</keyword>
<dbReference type="Pfam" id="PF11219">
    <property type="entry name" value="DUF3014"/>
    <property type="match status" value="1"/>
</dbReference>
<proteinExistence type="predicted"/>
<name>A0ABU4RT63_9GAMM</name>
<accession>A0ABU4RT63</accession>
<sequence length="291" mass="31909">MKDSSTAGNAVAIIAIVIVIALLGGFIYWYQSQQATPDTLPTPVPVQAPAPVQPAPTPEPVIEPEPIIETPEPEPVDPVTPEPVPEPEIAEPEIELPPLNESDAFVSEQIAPESSDELTALIVPDEVVRKTVRAAISIANNRLVNQYRPVLSPLPTLGVTQISGGPDAEYELTEANYRRYDKHIALMESIEPAALARIFTTLEPMFDEAYAEQGLEGKFRPVLLNAIDNMLATPEVTKTLTLKRPAVMYKYTDPELEALSDPQKLMLRIGPENRAKVKAYLEKFETELTAP</sequence>
<dbReference type="InterPro" id="IPR021382">
    <property type="entry name" value="DUF3014"/>
</dbReference>
<feature type="transmembrane region" description="Helical" evidence="1">
    <location>
        <begin position="7"/>
        <end position="30"/>
    </location>
</feature>
<keyword evidence="1" id="KW-0472">Membrane</keyword>
<keyword evidence="1" id="KW-1133">Transmembrane helix</keyword>
<reference evidence="2 3" key="1">
    <citation type="submission" date="2023-11" db="EMBL/GenBank/DDBJ databases">
        <title>Gilvimarinus fulvus sp. nov., isolated from the surface of Kelp.</title>
        <authorList>
            <person name="Sun Y.Y."/>
            <person name="Gong Y."/>
            <person name="Du Z.J."/>
        </authorList>
    </citation>
    <scope>NUCLEOTIDE SEQUENCE [LARGE SCALE GENOMIC DNA]</scope>
    <source>
        <strain evidence="2 3">SDUM040013</strain>
    </source>
</reference>
<organism evidence="2 3">
    <name type="scientific">Gilvimarinus gilvus</name>
    <dbReference type="NCBI Taxonomy" id="3058038"/>
    <lineage>
        <taxon>Bacteria</taxon>
        <taxon>Pseudomonadati</taxon>
        <taxon>Pseudomonadota</taxon>
        <taxon>Gammaproteobacteria</taxon>
        <taxon>Cellvibrionales</taxon>
        <taxon>Cellvibrionaceae</taxon>
        <taxon>Gilvimarinus</taxon>
    </lineage>
</organism>
<comment type="caution">
    <text evidence="2">The sequence shown here is derived from an EMBL/GenBank/DDBJ whole genome shotgun (WGS) entry which is preliminary data.</text>
</comment>
<dbReference type="EMBL" id="JAXAFO010000002">
    <property type="protein sequence ID" value="MDX6848082.1"/>
    <property type="molecule type" value="Genomic_DNA"/>
</dbReference>
<keyword evidence="3" id="KW-1185">Reference proteome</keyword>
<dbReference type="Proteomes" id="UP001273505">
    <property type="component" value="Unassembled WGS sequence"/>
</dbReference>
<gene>
    <name evidence="2" type="ORF">SCD92_01840</name>
</gene>
<evidence type="ECO:0000313" key="2">
    <source>
        <dbReference type="EMBL" id="MDX6848082.1"/>
    </source>
</evidence>
<evidence type="ECO:0000256" key="1">
    <source>
        <dbReference type="SAM" id="Phobius"/>
    </source>
</evidence>
<protein>
    <submittedName>
        <fullName evidence="2">DUF3014 domain-containing protein</fullName>
    </submittedName>
</protein>